<keyword evidence="1" id="KW-0677">Repeat</keyword>
<name>A0A183D5H4_9BILA</name>
<evidence type="ECO:0000256" key="1">
    <source>
        <dbReference type="ARBA" id="ARBA00022737"/>
    </source>
</evidence>
<gene>
    <name evidence="3" type="ORF">GPUH_LOCUS3966</name>
</gene>
<dbReference type="AlphaFoldDB" id="A0A183D5H4"/>
<evidence type="ECO:0000313" key="4">
    <source>
        <dbReference type="Proteomes" id="UP000271098"/>
    </source>
</evidence>
<dbReference type="WBParaSite" id="GPUH_0000397201-mRNA-1">
    <property type="protein sequence ID" value="GPUH_0000397201-mRNA-1"/>
    <property type="gene ID" value="GPUH_0000397201"/>
</dbReference>
<protein>
    <submittedName>
        <fullName evidence="5">Collagen-like protein</fullName>
    </submittedName>
</protein>
<feature type="compositionally biased region" description="Basic and acidic residues" evidence="2">
    <location>
        <begin position="123"/>
        <end position="133"/>
    </location>
</feature>
<proteinExistence type="predicted"/>
<feature type="region of interest" description="Disordered" evidence="2">
    <location>
        <begin position="1"/>
        <end position="84"/>
    </location>
</feature>
<evidence type="ECO:0000256" key="2">
    <source>
        <dbReference type="SAM" id="MobiDB-lite"/>
    </source>
</evidence>
<sequence>MNSSAGSNGEDGYSGPPGEKGWPGPPGPPGAIGLPGAPGPQGEPGPSGTPGTCVCQDTEVVIADMPNRQRAETYTPQQPLREIGGELGSEPVMQVASDTQSADLPETLFVEQAQQQGRISAGQEEKREQREPVSEVDEVSQNADFLANKQTTAADQGQLDGDTRPFVPTVGFQR</sequence>
<dbReference type="EMBL" id="UYRT01007137">
    <property type="protein sequence ID" value="VDK41681.1"/>
    <property type="molecule type" value="Genomic_DNA"/>
</dbReference>
<feature type="region of interest" description="Disordered" evidence="2">
    <location>
        <begin position="114"/>
        <end position="174"/>
    </location>
</feature>
<evidence type="ECO:0000313" key="5">
    <source>
        <dbReference type="WBParaSite" id="GPUH_0000397201-mRNA-1"/>
    </source>
</evidence>
<dbReference type="Gene3D" id="1.20.5.320">
    <property type="entry name" value="6-Phosphogluconate Dehydrogenase, domain 3"/>
    <property type="match status" value="1"/>
</dbReference>
<reference evidence="3 4" key="2">
    <citation type="submission" date="2018-11" db="EMBL/GenBank/DDBJ databases">
        <authorList>
            <consortium name="Pathogen Informatics"/>
        </authorList>
    </citation>
    <scope>NUCLEOTIDE SEQUENCE [LARGE SCALE GENOMIC DNA]</scope>
</reference>
<reference evidence="5" key="1">
    <citation type="submission" date="2016-06" db="UniProtKB">
        <authorList>
            <consortium name="WormBaseParasite"/>
        </authorList>
    </citation>
    <scope>IDENTIFICATION</scope>
</reference>
<accession>A0A183D5H4</accession>
<evidence type="ECO:0000313" key="3">
    <source>
        <dbReference type="EMBL" id="VDK41681.1"/>
    </source>
</evidence>
<dbReference type="OrthoDB" id="5983381at2759"/>
<feature type="compositionally biased region" description="Polar residues" evidence="2">
    <location>
        <begin position="139"/>
        <end position="155"/>
    </location>
</feature>
<organism evidence="5">
    <name type="scientific">Gongylonema pulchrum</name>
    <dbReference type="NCBI Taxonomy" id="637853"/>
    <lineage>
        <taxon>Eukaryota</taxon>
        <taxon>Metazoa</taxon>
        <taxon>Ecdysozoa</taxon>
        <taxon>Nematoda</taxon>
        <taxon>Chromadorea</taxon>
        <taxon>Rhabditida</taxon>
        <taxon>Spirurina</taxon>
        <taxon>Spiruromorpha</taxon>
        <taxon>Spiruroidea</taxon>
        <taxon>Gongylonematidae</taxon>
        <taxon>Gongylonema</taxon>
    </lineage>
</organism>
<dbReference type="Pfam" id="PF01391">
    <property type="entry name" value="Collagen"/>
    <property type="match status" value="1"/>
</dbReference>
<dbReference type="Proteomes" id="UP000271098">
    <property type="component" value="Unassembled WGS sequence"/>
</dbReference>
<dbReference type="InterPro" id="IPR008160">
    <property type="entry name" value="Collagen"/>
</dbReference>
<keyword evidence="4" id="KW-1185">Reference proteome</keyword>